<dbReference type="InterPro" id="IPR011990">
    <property type="entry name" value="TPR-like_helical_dom_sf"/>
</dbReference>
<organism evidence="1 2">
    <name type="scientific">candidate division WOR-3 bacterium 4484_100</name>
    <dbReference type="NCBI Taxonomy" id="1936077"/>
    <lineage>
        <taxon>Bacteria</taxon>
        <taxon>Bacteria division WOR-3</taxon>
    </lineage>
</organism>
<name>A0A1V4QFD5_UNCW3</name>
<protein>
    <recommendedName>
        <fullName evidence="3">Outer membrane lipoprotein BamD-like domain-containing protein</fullName>
    </recommendedName>
</protein>
<evidence type="ECO:0000313" key="2">
    <source>
        <dbReference type="Proteomes" id="UP000191663"/>
    </source>
</evidence>
<evidence type="ECO:0008006" key="3">
    <source>
        <dbReference type="Google" id="ProtNLM"/>
    </source>
</evidence>
<proteinExistence type="predicted"/>
<dbReference type="Proteomes" id="UP000191663">
    <property type="component" value="Unassembled WGS sequence"/>
</dbReference>
<feature type="non-terminal residue" evidence="1">
    <location>
        <position position="100"/>
    </location>
</feature>
<dbReference type="SUPFAM" id="SSF48452">
    <property type="entry name" value="TPR-like"/>
    <property type="match status" value="1"/>
</dbReference>
<gene>
    <name evidence="1" type="ORF">BXT86_03830</name>
</gene>
<evidence type="ECO:0000313" key="1">
    <source>
        <dbReference type="EMBL" id="OPX17942.1"/>
    </source>
</evidence>
<sequence length="100" mass="11790">MILFIFVQLALADSLFNNGFYHLARIEYERAIYFYPELGREWQTRLNLANATIEVDELKGVDAFDKLINDFPEYADEARMNLARHYLKTDRYYIASSILA</sequence>
<dbReference type="Gene3D" id="1.25.40.10">
    <property type="entry name" value="Tetratricopeptide repeat domain"/>
    <property type="match status" value="1"/>
</dbReference>
<reference evidence="2" key="1">
    <citation type="submission" date="2017-01" db="EMBL/GenBank/DDBJ databases">
        <title>Novel pathways for hydrocarbon cycling and metabolic interdependencies in hydrothermal sediment communities.</title>
        <authorList>
            <person name="Dombrowski N."/>
            <person name="Seitz K."/>
            <person name="Teske A."/>
            <person name="Baker B."/>
        </authorList>
    </citation>
    <scope>NUCLEOTIDE SEQUENCE [LARGE SCALE GENOMIC DNA]</scope>
</reference>
<dbReference type="AlphaFoldDB" id="A0A1V4QFD5"/>
<dbReference type="EMBL" id="MUKB01000059">
    <property type="protein sequence ID" value="OPX17942.1"/>
    <property type="molecule type" value="Genomic_DNA"/>
</dbReference>
<comment type="caution">
    <text evidence="1">The sequence shown here is derived from an EMBL/GenBank/DDBJ whole genome shotgun (WGS) entry which is preliminary data.</text>
</comment>
<accession>A0A1V4QFD5</accession>